<feature type="region of interest" description="Disordered" evidence="1">
    <location>
        <begin position="24"/>
        <end position="49"/>
    </location>
</feature>
<sequence precursor="true">MKQTALLLGILIVCSRLNWADDSTNNKSPAEGKTAPATEGTLDTTPDEMDPTEAAIREQLRAYVTVFNKHDAADVAKYWSADGVSIDLETDERTEGRESLQQEFAEFFKQYPQARLSGHADTVRMVRPDVALVEGQVTLVTGEGDPIESSYTALLVKEQDRWLINSSQERDLPQPATSYDALKELEWLVGTWQDDVENASVITTVRWSESRAFLIRSFNVQHDDGDSLSGTQVIGWDPLNKQIRSWTFHSDGSFGEGFASKNDKDWMIKMSHVHGDGRVSSGTQVITRVDDDTLSVQTIGETIDGELVPASDPVTVVRIEDADAAADEVEATDKGESP</sequence>
<dbReference type="KEGG" id="sdyn:Mal52_09220"/>
<feature type="signal peptide" evidence="2">
    <location>
        <begin position="1"/>
        <end position="20"/>
    </location>
</feature>
<reference evidence="4 5" key="1">
    <citation type="submission" date="2019-02" db="EMBL/GenBank/DDBJ databases">
        <title>Deep-cultivation of Planctomycetes and their phenomic and genomic characterization uncovers novel biology.</title>
        <authorList>
            <person name="Wiegand S."/>
            <person name="Jogler M."/>
            <person name="Boedeker C."/>
            <person name="Pinto D."/>
            <person name="Vollmers J."/>
            <person name="Rivas-Marin E."/>
            <person name="Kohn T."/>
            <person name="Peeters S.H."/>
            <person name="Heuer A."/>
            <person name="Rast P."/>
            <person name="Oberbeckmann S."/>
            <person name="Bunk B."/>
            <person name="Jeske O."/>
            <person name="Meyerdierks A."/>
            <person name="Storesund J.E."/>
            <person name="Kallscheuer N."/>
            <person name="Luecker S."/>
            <person name="Lage O.M."/>
            <person name="Pohl T."/>
            <person name="Merkel B.J."/>
            <person name="Hornburger P."/>
            <person name="Mueller R.-W."/>
            <person name="Bruemmer F."/>
            <person name="Labrenz M."/>
            <person name="Spormann A.M."/>
            <person name="Op den Camp H."/>
            <person name="Overmann J."/>
            <person name="Amann R."/>
            <person name="Jetten M.S.M."/>
            <person name="Mascher T."/>
            <person name="Medema M.H."/>
            <person name="Devos D.P."/>
            <person name="Kaster A.-K."/>
            <person name="Ovreas L."/>
            <person name="Rohde M."/>
            <person name="Galperin M.Y."/>
            <person name="Jogler C."/>
        </authorList>
    </citation>
    <scope>NUCLEOTIDE SEQUENCE [LARGE SCALE GENOMIC DNA]</scope>
    <source>
        <strain evidence="4 5">Mal52</strain>
    </source>
</reference>
<dbReference type="NCBIfam" id="TIGR02246">
    <property type="entry name" value="SgcJ/EcaC family oxidoreductase"/>
    <property type="match status" value="1"/>
</dbReference>
<protein>
    <submittedName>
        <fullName evidence="4">SnoaL-like domain protein</fullName>
    </submittedName>
</protein>
<dbReference type="Proteomes" id="UP000319383">
    <property type="component" value="Chromosome"/>
</dbReference>
<dbReference type="InterPro" id="IPR032710">
    <property type="entry name" value="NTF2-like_dom_sf"/>
</dbReference>
<dbReference type="InterPro" id="IPR011944">
    <property type="entry name" value="Steroid_delta5-4_isomerase"/>
</dbReference>
<gene>
    <name evidence="4" type="ORF">Mal52_09220</name>
</gene>
<dbReference type="AlphaFoldDB" id="A0A517ZIZ6"/>
<organism evidence="4 5">
    <name type="scientific">Symmachiella dynata</name>
    <dbReference type="NCBI Taxonomy" id="2527995"/>
    <lineage>
        <taxon>Bacteria</taxon>
        <taxon>Pseudomonadati</taxon>
        <taxon>Planctomycetota</taxon>
        <taxon>Planctomycetia</taxon>
        <taxon>Planctomycetales</taxon>
        <taxon>Planctomycetaceae</taxon>
        <taxon>Symmachiella</taxon>
    </lineage>
</organism>
<evidence type="ECO:0000256" key="1">
    <source>
        <dbReference type="SAM" id="MobiDB-lite"/>
    </source>
</evidence>
<keyword evidence="5" id="KW-1185">Reference proteome</keyword>
<accession>A0A517ZIZ6</accession>
<evidence type="ECO:0000313" key="5">
    <source>
        <dbReference type="Proteomes" id="UP000319383"/>
    </source>
</evidence>
<dbReference type="Gene3D" id="3.10.450.50">
    <property type="match status" value="1"/>
</dbReference>
<proteinExistence type="predicted"/>
<name>A0A517ZIZ6_9PLAN</name>
<evidence type="ECO:0000259" key="3">
    <source>
        <dbReference type="Pfam" id="PF12680"/>
    </source>
</evidence>
<evidence type="ECO:0000313" key="4">
    <source>
        <dbReference type="EMBL" id="QDU42461.1"/>
    </source>
</evidence>
<keyword evidence="2" id="KW-0732">Signal</keyword>
<dbReference type="SUPFAM" id="SSF54427">
    <property type="entry name" value="NTF2-like"/>
    <property type="match status" value="1"/>
</dbReference>
<dbReference type="RefSeq" id="WP_145374509.1">
    <property type="nucleotide sequence ID" value="NZ_CP036276.1"/>
</dbReference>
<evidence type="ECO:0000256" key="2">
    <source>
        <dbReference type="SAM" id="SignalP"/>
    </source>
</evidence>
<feature type="domain" description="SnoaL-like" evidence="3">
    <location>
        <begin position="61"/>
        <end position="162"/>
    </location>
</feature>
<dbReference type="Pfam" id="PF12680">
    <property type="entry name" value="SnoaL_2"/>
    <property type="match status" value="1"/>
</dbReference>
<feature type="chain" id="PRO_5021779522" evidence="2">
    <location>
        <begin position="21"/>
        <end position="338"/>
    </location>
</feature>
<dbReference type="InterPro" id="IPR037401">
    <property type="entry name" value="SnoaL-like"/>
</dbReference>
<dbReference type="EMBL" id="CP036276">
    <property type="protein sequence ID" value="QDU42461.1"/>
    <property type="molecule type" value="Genomic_DNA"/>
</dbReference>